<name>A0A1D9DYV2_9MICO</name>
<dbReference type="Pfam" id="PF00072">
    <property type="entry name" value="Response_reg"/>
    <property type="match status" value="1"/>
</dbReference>
<sequence>MAINAHPDLSVVFEIDNARAALEKVPEALVDVLVIDYRTRGMSGTDLASRLVRDYLARGERCPAIIITGPYASDELRLESIRKGATDFISQDLSMAELIKSVLSSQAKTEEIDLDSVTKLFDSSYLKVDQNEGLLIKLATIPELERRVLDEFVAGLNDAEIAQKFGLSNLRIRKAFEVIKANLGCSTRAQLALLLFEAGLLKARVQDE</sequence>
<dbReference type="AlphaFoldDB" id="A0A1D9DYV2"/>
<evidence type="ECO:0000313" key="4">
    <source>
        <dbReference type="EMBL" id="AOY55970.1"/>
    </source>
</evidence>
<organism evidence="4 5">
    <name type="scientific">Candidatus Rhodoluna planktonica</name>
    <dbReference type="NCBI Taxonomy" id="535712"/>
    <lineage>
        <taxon>Bacteria</taxon>
        <taxon>Bacillati</taxon>
        <taxon>Actinomycetota</taxon>
        <taxon>Actinomycetes</taxon>
        <taxon>Micrococcales</taxon>
        <taxon>Microbacteriaceae</taxon>
        <taxon>Luna cluster</taxon>
        <taxon>Luna-1 subcluster</taxon>
        <taxon>Rhodoluna</taxon>
    </lineage>
</organism>
<dbReference type="PROSITE" id="PS50110">
    <property type="entry name" value="RESPONSE_REGULATORY"/>
    <property type="match status" value="1"/>
</dbReference>
<dbReference type="InterPro" id="IPR036388">
    <property type="entry name" value="WH-like_DNA-bd_sf"/>
</dbReference>
<dbReference type="InterPro" id="IPR001789">
    <property type="entry name" value="Sig_transdc_resp-reg_receiver"/>
</dbReference>
<dbReference type="GO" id="GO:0006355">
    <property type="term" value="P:regulation of DNA-templated transcription"/>
    <property type="evidence" value="ECO:0007669"/>
    <property type="project" value="InterPro"/>
</dbReference>
<accession>A0A1D9DYV2</accession>
<dbReference type="PANTHER" id="PTHR43214">
    <property type="entry name" value="TWO-COMPONENT RESPONSE REGULATOR"/>
    <property type="match status" value="1"/>
</dbReference>
<protein>
    <recommendedName>
        <fullName evidence="3">Response regulatory domain-containing protein</fullName>
    </recommendedName>
</protein>
<evidence type="ECO:0000313" key="5">
    <source>
        <dbReference type="Proteomes" id="UP000243784"/>
    </source>
</evidence>
<dbReference type="Gene3D" id="1.10.10.10">
    <property type="entry name" value="Winged helix-like DNA-binding domain superfamily/Winged helix DNA-binding domain"/>
    <property type="match status" value="1"/>
</dbReference>
<dbReference type="InterPro" id="IPR016032">
    <property type="entry name" value="Sig_transdc_resp-reg_C-effctor"/>
</dbReference>
<evidence type="ECO:0000256" key="2">
    <source>
        <dbReference type="PROSITE-ProRule" id="PRU00169"/>
    </source>
</evidence>
<dbReference type="GO" id="GO:0003677">
    <property type="term" value="F:DNA binding"/>
    <property type="evidence" value="ECO:0007669"/>
    <property type="project" value="UniProtKB-KW"/>
</dbReference>
<dbReference type="KEGG" id="rpla:A4Z71_03030"/>
<dbReference type="Gene3D" id="3.40.50.2300">
    <property type="match status" value="1"/>
</dbReference>
<keyword evidence="5" id="KW-1185">Reference proteome</keyword>
<feature type="domain" description="Response regulatory" evidence="3">
    <location>
        <begin position="1"/>
        <end position="106"/>
    </location>
</feature>
<evidence type="ECO:0000256" key="1">
    <source>
        <dbReference type="ARBA" id="ARBA00023125"/>
    </source>
</evidence>
<dbReference type="InterPro" id="IPR039420">
    <property type="entry name" value="WalR-like"/>
</dbReference>
<proteinExistence type="predicted"/>
<feature type="modified residue" description="4-aspartylphosphate" evidence="2">
    <location>
        <position position="36"/>
    </location>
</feature>
<dbReference type="SUPFAM" id="SSF46894">
    <property type="entry name" value="C-terminal effector domain of the bipartite response regulators"/>
    <property type="match status" value="1"/>
</dbReference>
<reference evidence="4 5" key="1">
    <citation type="journal article" date="2016" name="Biochim. Biophys. Acta">
        <title>Photochemical characterization of actinorhodopsin and its functional existence in the natural host.</title>
        <authorList>
            <person name="Nakamura S."/>
            <person name="Kikukawa T."/>
            <person name="Tamogami J."/>
            <person name="Kamiya M."/>
            <person name="Aizawa T."/>
            <person name="Hahn M.W."/>
            <person name="Ihara K."/>
            <person name="Kamo N."/>
            <person name="Demura M."/>
        </authorList>
    </citation>
    <scope>NUCLEOTIDE SEQUENCE [LARGE SCALE GENOMIC DNA]</scope>
    <source>
        <strain evidence="4 5">MWH-Dar1</strain>
    </source>
</reference>
<keyword evidence="1" id="KW-0238">DNA-binding</keyword>
<dbReference type="InterPro" id="IPR011006">
    <property type="entry name" value="CheY-like_superfamily"/>
</dbReference>
<dbReference type="Proteomes" id="UP000243784">
    <property type="component" value="Chromosome"/>
</dbReference>
<keyword evidence="2" id="KW-0597">Phosphoprotein</keyword>
<dbReference type="GO" id="GO:0000160">
    <property type="term" value="P:phosphorelay signal transduction system"/>
    <property type="evidence" value="ECO:0007669"/>
    <property type="project" value="InterPro"/>
</dbReference>
<dbReference type="EMBL" id="CP015208">
    <property type="protein sequence ID" value="AOY55970.1"/>
    <property type="molecule type" value="Genomic_DNA"/>
</dbReference>
<dbReference type="STRING" id="535712.A4Z71_03030"/>
<dbReference type="SUPFAM" id="SSF52172">
    <property type="entry name" value="CheY-like"/>
    <property type="match status" value="1"/>
</dbReference>
<gene>
    <name evidence="4" type="ORF">A4Z71_03030</name>
</gene>
<evidence type="ECO:0000259" key="3">
    <source>
        <dbReference type="PROSITE" id="PS50110"/>
    </source>
</evidence>